<dbReference type="Proteomes" id="UP000007463">
    <property type="component" value="Chromosome"/>
</dbReference>
<dbReference type="AlphaFoldDB" id="F2IDW6"/>
<dbReference type="GO" id="GO:0006352">
    <property type="term" value="P:DNA-templated transcription initiation"/>
    <property type="evidence" value="ECO:0007669"/>
    <property type="project" value="InterPro"/>
</dbReference>
<dbReference type="Gene3D" id="1.10.10.10">
    <property type="entry name" value="Winged helix-like DNA-binding domain superfamily/Winged helix DNA-binding domain"/>
    <property type="match status" value="1"/>
</dbReference>
<keyword evidence="5" id="KW-0804">Transcription</keyword>
<comment type="similarity">
    <text evidence="1">Belongs to the sigma-70 factor family. ECF subfamily.</text>
</comment>
<evidence type="ECO:0000256" key="2">
    <source>
        <dbReference type="ARBA" id="ARBA00023015"/>
    </source>
</evidence>
<evidence type="ECO:0000256" key="3">
    <source>
        <dbReference type="ARBA" id="ARBA00023082"/>
    </source>
</evidence>
<dbReference type="CDD" id="cd06171">
    <property type="entry name" value="Sigma70_r4"/>
    <property type="match status" value="1"/>
</dbReference>
<organism evidence="7 8">
    <name type="scientific">Fluviicola taffensis (strain DSM 16823 / NCIMB 13979 / RW262)</name>
    <dbReference type="NCBI Taxonomy" id="755732"/>
    <lineage>
        <taxon>Bacteria</taxon>
        <taxon>Pseudomonadati</taxon>
        <taxon>Bacteroidota</taxon>
        <taxon>Flavobacteriia</taxon>
        <taxon>Flavobacteriales</taxon>
        <taxon>Crocinitomicaceae</taxon>
        <taxon>Fluviicola</taxon>
    </lineage>
</organism>
<dbReference type="InterPro" id="IPR013325">
    <property type="entry name" value="RNA_pol_sigma_r2"/>
</dbReference>
<proteinExistence type="inferred from homology"/>
<dbReference type="RefSeq" id="WP_013687278.1">
    <property type="nucleotide sequence ID" value="NC_015321.1"/>
</dbReference>
<evidence type="ECO:0000313" key="8">
    <source>
        <dbReference type="Proteomes" id="UP000007463"/>
    </source>
</evidence>
<dbReference type="Gene3D" id="1.10.1740.10">
    <property type="match status" value="1"/>
</dbReference>
<dbReference type="InterPro" id="IPR039425">
    <property type="entry name" value="RNA_pol_sigma-70-like"/>
</dbReference>
<keyword evidence="3" id="KW-0731">Sigma factor</keyword>
<dbReference type="InterPro" id="IPR036388">
    <property type="entry name" value="WH-like_DNA-bd_sf"/>
</dbReference>
<dbReference type="PANTHER" id="PTHR43133">
    <property type="entry name" value="RNA POLYMERASE ECF-TYPE SIGMA FACTO"/>
    <property type="match status" value="1"/>
</dbReference>
<dbReference type="STRING" id="755732.Fluta_2523"/>
<evidence type="ECO:0000256" key="5">
    <source>
        <dbReference type="ARBA" id="ARBA00023163"/>
    </source>
</evidence>
<evidence type="ECO:0000256" key="4">
    <source>
        <dbReference type="ARBA" id="ARBA00023125"/>
    </source>
</evidence>
<dbReference type="eggNOG" id="COG1595">
    <property type="taxonomic scope" value="Bacteria"/>
</dbReference>
<dbReference type="NCBIfam" id="TIGR02937">
    <property type="entry name" value="sigma70-ECF"/>
    <property type="match status" value="1"/>
</dbReference>
<dbReference type="SUPFAM" id="SSF88946">
    <property type="entry name" value="Sigma2 domain of RNA polymerase sigma factors"/>
    <property type="match status" value="1"/>
</dbReference>
<dbReference type="GO" id="GO:0016987">
    <property type="term" value="F:sigma factor activity"/>
    <property type="evidence" value="ECO:0007669"/>
    <property type="project" value="UniProtKB-KW"/>
</dbReference>
<reference evidence="8" key="2">
    <citation type="submission" date="2011-02" db="EMBL/GenBank/DDBJ databases">
        <title>The complete genome of Fluviicola taffensis DSM 16823.</title>
        <authorList>
            <consortium name="US DOE Joint Genome Institute (JGI-PGF)"/>
            <person name="Lucas S."/>
            <person name="Copeland A."/>
            <person name="Lapidus A."/>
            <person name="Bruce D."/>
            <person name="Goodwin L."/>
            <person name="Pitluck S."/>
            <person name="Kyrpides N."/>
            <person name="Mavromatis K."/>
            <person name="Ivanova N."/>
            <person name="Mikhailova N."/>
            <person name="Pagani I."/>
            <person name="Chertkov O."/>
            <person name="Detter J.C."/>
            <person name="Han C."/>
            <person name="Tapia R."/>
            <person name="Land M."/>
            <person name="Hauser L."/>
            <person name="Markowitz V."/>
            <person name="Cheng J.-F."/>
            <person name="Hugenholtz P."/>
            <person name="Woyke T."/>
            <person name="Wu D."/>
            <person name="Tindall B."/>
            <person name="Pomrenke H.G."/>
            <person name="Brambilla E."/>
            <person name="Klenk H.-P."/>
            <person name="Eisen J.A."/>
        </authorList>
    </citation>
    <scope>NUCLEOTIDE SEQUENCE [LARGE SCALE GENOMIC DNA]</scope>
    <source>
        <strain evidence="8">DSM 16823 / RW262 / RW262</strain>
    </source>
</reference>
<name>F2IDW6_FLUTR</name>
<protein>
    <submittedName>
        <fullName evidence="7">RNA polymerase, sigma-24 subunit, ECF subfamily</fullName>
    </submittedName>
</protein>
<dbReference type="EMBL" id="CP002542">
    <property type="protein sequence ID" value="AEA44508.1"/>
    <property type="molecule type" value="Genomic_DNA"/>
</dbReference>
<dbReference type="InterPro" id="IPR014284">
    <property type="entry name" value="RNA_pol_sigma-70_dom"/>
</dbReference>
<dbReference type="GO" id="GO:0003677">
    <property type="term" value="F:DNA binding"/>
    <property type="evidence" value="ECO:0007669"/>
    <property type="project" value="UniProtKB-KW"/>
</dbReference>
<sequence length="188" mass="22300">MFELNTDTISSVKKGDRKVILDLYHHTFQVLMGNAVRYTNDKENQMQIVNNAFMKIISGIDQFQIGTAYFSWAKQIVKREIIDDFRKNKQYKELFQYNDNYQNNALSKEPEIDLTFEAEELQQMLNTLPPATKMVFNLYAIDGYSSKEIMEEFQISYETVKWHIKEARKKLKVQIEITQTKKIGFEKR</sequence>
<reference evidence="7 8" key="1">
    <citation type="journal article" date="2011" name="Stand. Genomic Sci.">
        <title>Complete genome sequence of the gliding freshwater bacterium Fluviicola taffensis type strain (RW262).</title>
        <authorList>
            <person name="Woyke T."/>
            <person name="Chertkov O."/>
            <person name="Lapidus A."/>
            <person name="Nolan M."/>
            <person name="Lucas S."/>
            <person name="Del Rio T.G."/>
            <person name="Tice H."/>
            <person name="Cheng J.F."/>
            <person name="Tapia R."/>
            <person name="Han C."/>
            <person name="Goodwin L."/>
            <person name="Pitluck S."/>
            <person name="Liolios K."/>
            <person name="Pagani I."/>
            <person name="Ivanova N."/>
            <person name="Huntemann M."/>
            <person name="Mavromatis K."/>
            <person name="Mikhailova N."/>
            <person name="Pati A."/>
            <person name="Chen A."/>
            <person name="Palaniappan K."/>
            <person name="Land M."/>
            <person name="Hauser L."/>
            <person name="Brambilla E.M."/>
            <person name="Rohde M."/>
            <person name="Mwirichia R."/>
            <person name="Sikorski J."/>
            <person name="Tindall B.J."/>
            <person name="Goker M."/>
            <person name="Bristow J."/>
            <person name="Eisen J.A."/>
            <person name="Markowitz V."/>
            <person name="Hugenholtz P."/>
            <person name="Klenk H.P."/>
            <person name="Kyrpides N.C."/>
        </authorList>
    </citation>
    <scope>NUCLEOTIDE SEQUENCE [LARGE SCALE GENOMIC DNA]</scope>
    <source>
        <strain evidence="8">DSM 16823 / RW262 / RW262</strain>
    </source>
</reference>
<dbReference type="InterPro" id="IPR053812">
    <property type="entry name" value="HTH_Sigma70_ECF-like"/>
</dbReference>
<feature type="domain" description="RNA polymerase sigma-70 ECF-like HTH" evidence="6">
    <location>
        <begin position="6"/>
        <end position="175"/>
    </location>
</feature>
<dbReference type="SUPFAM" id="SSF88659">
    <property type="entry name" value="Sigma3 and sigma4 domains of RNA polymerase sigma factors"/>
    <property type="match status" value="1"/>
</dbReference>
<dbReference type="HOGENOM" id="CLU_047691_3_2_10"/>
<dbReference type="KEGG" id="fte:Fluta_2523"/>
<evidence type="ECO:0000256" key="1">
    <source>
        <dbReference type="ARBA" id="ARBA00010641"/>
    </source>
</evidence>
<evidence type="ECO:0000313" key="7">
    <source>
        <dbReference type="EMBL" id="AEA44508.1"/>
    </source>
</evidence>
<keyword evidence="8" id="KW-1185">Reference proteome</keyword>
<dbReference type="PANTHER" id="PTHR43133:SF8">
    <property type="entry name" value="RNA POLYMERASE SIGMA FACTOR HI_1459-RELATED"/>
    <property type="match status" value="1"/>
</dbReference>
<keyword evidence="4" id="KW-0238">DNA-binding</keyword>
<gene>
    <name evidence="7" type="ordered locus">Fluta_2523</name>
</gene>
<accession>F2IDW6</accession>
<keyword evidence="2" id="KW-0805">Transcription regulation</keyword>
<dbReference type="Pfam" id="PF07638">
    <property type="entry name" value="Sigma70_ECF"/>
    <property type="match status" value="1"/>
</dbReference>
<dbReference type="InterPro" id="IPR013324">
    <property type="entry name" value="RNA_pol_sigma_r3/r4-like"/>
</dbReference>
<evidence type="ECO:0000259" key="6">
    <source>
        <dbReference type="Pfam" id="PF07638"/>
    </source>
</evidence>